<dbReference type="EMBL" id="MK072134">
    <property type="protein sequence ID" value="AYV79141.1"/>
    <property type="molecule type" value="Genomic_DNA"/>
</dbReference>
<organism evidence="1">
    <name type="scientific">Faunusvirus sp</name>
    <dbReference type="NCBI Taxonomy" id="2487766"/>
    <lineage>
        <taxon>Viruses</taxon>
        <taxon>Varidnaviria</taxon>
        <taxon>Bamfordvirae</taxon>
        <taxon>Nucleocytoviricota</taxon>
        <taxon>Megaviricetes</taxon>
        <taxon>Imitervirales</taxon>
        <taxon>Mimiviridae</taxon>
    </lineage>
</organism>
<protein>
    <submittedName>
        <fullName evidence="1">Uncharacterized protein</fullName>
    </submittedName>
</protein>
<proteinExistence type="predicted"/>
<gene>
    <name evidence="1" type="ORF">Faunusvirus3_21</name>
</gene>
<accession>A0A3G4ZYR4</accession>
<name>A0A3G4ZYR4_9VIRU</name>
<reference evidence="1" key="1">
    <citation type="submission" date="2018-10" db="EMBL/GenBank/DDBJ databases">
        <title>Hidden diversity of soil giant viruses.</title>
        <authorList>
            <person name="Schulz F."/>
            <person name="Alteio L."/>
            <person name="Goudeau D."/>
            <person name="Ryan E.M."/>
            <person name="Malmstrom R.R."/>
            <person name="Blanchard J."/>
            <person name="Woyke T."/>
        </authorList>
    </citation>
    <scope>NUCLEOTIDE SEQUENCE</scope>
    <source>
        <strain evidence="1">FNV1</strain>
    </source>
</reference>
<sequence length="53" mass="5281">MPLLFATTGCNGITGIFVCAGALVGGTAGVEANAVRTSCAELSMFAVIIINYA</sequence>
<evidence type="ECO:0000313" key="1">
    <source>
        <dbReference type="EMBL" id="AYV79141.1"/>
    </source>
</evidence>